<dbReference type="PANTHER" id="PTHR47016">
    <property type="entry name" value="ATP-DEPENDENT CLP PROTEASE ATP-BINDING SUBUNIT CLPT1, CHLOROPLASTIC"/>
    <property type="match status" value="1"/>
</dbReference>
<dbReference type="GeneID" id="110784388"/>
<dbReference type="InterPro" id="IPR036628">
    <property type="entry name" value="Clp_N_dom_sf"/>
</dbReference>
<keyword evidence="1" id="KW-0677">Repeat</keyword>
<name>A0A9R0IAI3_SPIOL</name>
<dbReference type="Pfam" id="PF02861">
    <property type="entry name" value="Clp_N"/>
    <property type="match status" value="1"/>
</dbReference>
<keyword evidence="3" id="KW-1185">Reference proteome</keyword>
<evidence type="ECO:0000259" key="2">
    <source>
        <dbReference type="PROSITE" id="PS51903"/>
    </source>
</evidence>
<dbReference type="PANTHER" id="PTHR47016:SF1">
    <property type="entry name" value="ATP-DEPENDENT CLP PROTEASE ATP-BINDING SUBUNIT CLPT1, CHLOROPLASTIC"/>
    <property type="match status" value="1"/>
</dbReference>
<dbReference type="RefSeq" id="XP_021844534.1">
    <property type="nucleotide sequence ID" value="XM_021988842.2"/>
</dbReference>
<evidence type="ECO:0000313" key="4">
    <source>
        <dbReference type="RefSeq" id="XP_021844534.1"/>
    </source>
</evidence>
<dbReference type="InterPro" id="IPR004176">
    <property type="entry name" value="Clp_R_N"/>
</dbReference>
<dbReference type="SUPFAM" id="SSF81923">
    <property type="entry name" value="Double Clp-N motif"/>
    <property type="match status" value="1"/>
</dbReference>
<keyword evidence="4" id="KW-0645">Protease</keyword>
<dbReference type="Proteomes" id="UP000813463">
    <property type="component" value="Chromosome 6"/>
</dbReference>
<dbReference type="PROSITE" id="PS51903">
    <property type="entry name" value="CLP_R"/>
    <property type="match status" value="1"/>
</dbReference>
<keyword evidence="4" id="KW-0547">Nucleotide-binding</keyword>
<sequence>MAANAHSLSRIHLQFPEFRTSINSSQRISSPFISLNSQNPFLGNLTLSLLHPSSTRTTHALSITTKRHPVSSAVSFSLPTGIPDRVVGDKIPNRWSGRAIKSFAMSELEARKLKYPTTGTEALLMGLLIEGTSPASRFLRENGITLTKVKEESIKLLGKGDLYFFSPEHPPITESAQRALDWALDQKLKPDENGEITTIDLLLGVWSEEDSPGHKILAALGFDDDKAKKLKSVGSKPGFDEDK</sequence>
<proteinExistence type="predicted"/>
<reference evidence="4" key="2">
    <citation type="submission" date="2025-08" db="UniProtKB">
        <authorList>
            <consortium name="RefSeq"/>
        </authorList>
    </citation>
    <scope>IDENTIFICATION</scope>
    <source>
        <tissue evidence="4">Leaf</tissue>
    </source>
</reference>
<gene>
    <name evidence="4" type="primary">LOC110784388</name>
</gene>
<accession>A0A9R0IAI3</accession>
<protein>
    <submittedName>
        <fullName evidence="4">ATP-dependent Clp protease ATP-binding subunit CLPT2, chloroplastic isoform X1</fullName>
    </submittedName>
</protein>
<dbReference type="InterPro" id="IPR044217">
    <property type="entry name" value="CLPT1/2"/>
</dbReference>
<evidence type="ECO:0000313" key="3">
    <source>
        <dbReference type="Proteomes" id="UP000813463"/>
    </source>
</evidence>
<keyword evidence="4" id="KW-0067">ATP-binding</keyword>
<evidence type="ECO:0000256" key="1">
    <source>
        <dbReference type="PROSITE-ProRule" id="PRU01251"/>
    </source>
</evidence>
<feature type="domain" description="Clp R" evidence="2">
    <location>
        <begin position="92"/>
        <end position="238"/>
    </location>
</feature>
<dbReference type="Gene3D" id="1.10.1780.10">
    <property type="entry name" value="Clp, N-terminal domain"/>
    <property type="match status" value="1"/>
</dbReference>
<dbReference type="OrthoDB" id="2014724at2759"/>
<dbReference type="KEGG" id="soe:110784388"/>
<organism evidence="3 4">
    <name type="scientific">Spinacia oleracea</name>
    <name type="common">Spinach</name>
    <dbReference type="NCBI Taxonomy" id="3562"/>
    <lineage>
        <taxon>Eukaryota</taxon>
        <taxon>Viridiplantae</taxon>
        <taxon>Streptophyta</taxon>
        <taxon>Embryophyta</taxon>
        <taxon>Tracheophyta</taxon>
        <taxon>Spermatophyta</taxon>
        <taxon>Magnoliopsida</taxon>
        <taxon>eudicotyledons</taxon>
        <taxon>Gunneridae</taxon>
        <taxon>Pentapetalae</taxon>
        <taxon>Caryophyllales</taxon>
        <taxon>Chenopodiaceae</taxon>
        <taxon>Chenopodioideae</taxon>
        <taxon>Anserineae</taxon>
        <taxon>Spinacia</taxon>
    </lineage>
</organism>
<reference evidence="3" key="1">
    <citation type="journal article" date="2021" name="Nat. Commun.">
        <title>Genomic analyses provide insights into spinach domestication and the genetic basis of agronomic traits.</title>
        <authorList>
            <person name="Cai X."/>
            <person name="Sun X."/>
            <person name="Xu C."/>
            <person name="Sun H."/>
            <person name="Wang X."/>
            <person name="Ge C."/>
            <person name="Zhang Z."/>
            <person name="Wang Q."/>
            <person name="Fei Z."/>
            <person name="Jiao C."/>
            <person name="Wang Q."/>
        </authorList>
    </citation>
    <scope>NUCLEOTIDE SEQUENCE [LARGE SCALE GENOMIC DNA]</scope>
    <source>
        <strain evidence="3">cv. Varoflay</strain>
    </source>
</reference>
<dbReference type="AlphaFoldDB" id="A0A9R0IAI3"/>
<keyword evidence="4" id="KW-0378">Hydrolase</keyword>